<feature type="domain" description="ABC1 atypical kinase-like" evidence="2">
    <location>
        <begin position="188"/>
        <end position="430"/>
    </location>
</feature>
<protein>
    <recommendedName>
        <fullName evidence="2">ABC1 atypical kinase-like domain-containing protein</fullName>
    </recommendedName>
</protein>
<dbReference type="CDD" id="cd13969">
    <property type="entry name" value="ADCK1-like"/>
    <property type="match status" value="1"/>
</dbReference>
<dbReference type="GO" id="GO:0005743">
    <property type="term" value="C:mitochondrial inner membrane"/>
    <property type="evidence" value="ECO:0007669"/>
    <property type="project" value="TreeGrafter"/>
</dbReference>
<dbReference type="GO" id="GO:0055088">
    <property type="term" value="P:lipid homeostasis"/>
    <property type="evidence" value="ECO:0007669"/>
    <property type="project" value="TreeGrafter"/>
</dbReference>
<dbReference type="Pfam" id="PF03109">
    <property type="entry name" value="ABC1"/>
    <property type="match status" value="1"/>
</dbReference>
<evidence type="ECO:0000256" key="1">
    <source>
        <dbReference type="ARBA" id="ARBA00009670"/>
    </source>
</evidence>
<evidence type="ECO:0000313" key="4">
    <source>
        <dbReference type="Proteomes" id="UP000284706"/>
    </source>
</evidence>
<dbReference type="AlphaFoldDB" id="A0A409YWK5"/>
<dbReference type="STRING" id="231916.A0A409YWK5"/>
<dbReference type="FunCoup" id="A0A409YWK5">
    <property type="interactions" value="157"/>
</dbReference>
<dbReference type="InterPro" id="IPR045307">
    <property type="entry name" value="ADCK1_dom"/>
</dbReference>
<proteinExistence type="inferred from homology"/>
<organism evidence="3 4">
    <name type="scientific">Gymnopilus dilepis</name>
    <dbReference type="NCBI Taxonomy" id="231916"/>
    <lineage>
        <taxon>Eukaryota</taxon>
        <taxon>Fungi</taxon>
        <taxon>Dikarya</taxon>
        <taxon>Basidiomycota</taxon>
        <taxon>Agaricomycotina</taxon>
        <taxon>Agaricomycetes</taxon>
        <taxon>Agaricomycetidae</taxon>
        <taxon>Agaricales</taxon>
        <taxon>Agaricineae</taxon>
        <taxon>Hymenogastraceae</taxon>
        <taxon>Gymnopilus</taxon>
    </lineage>
</organism>
<dbReference type="InParanoid" id="A0A409YWK5"/>
<reference evidence="3 4" key="1">
    <citation type="journal article" date="2018" name="Evol. Lett.">
        <title>Horizontal gene cluster transfer increased hallucinogenic mushroom diversity.</title>
        <authorList>
            <person name="Reynolds H.T."/>
            <person name="Vijayakumar V."/>
            <person name="Gluck-Thaler E."/>
            <person name="Korotkin H.B."/>
            <person name="Matheny P.B."/>
            <person name="Slot J.C."/>
        </authorList>
    </citation>
    <scope>NUCLEOTIDE SEQUENCE [LARGE SCALE GENOMIC DNA]</scope>
    <source>
        <strain evidence="3 4">SRW20</strain>
    </source>
</reference>
<evidence type="ECO:0000313" key="3">
    <source>
        <dbReference type="EMBL" id="PPR07414.1"/>
    </source>
</evidence>
<dbReference type="InterPro" id="IPR004147">
    <property type="entry name" value="ABC1_dom"/>
</dbReference>
<dbReference type="InterPro" id="IPR011009">
    <property type="entry name" value="Kinase-like_dom_sf"/>
</dbReference>
<gene>
    <name evidence="3" type="ORF">CVT26_013730</name>
</gene>
<dbReference type="GO" id="GO:0007005">
    <property type="term" value="P:mitochondrion organization"/>
    <property type="evidence" value="ECO:0007669"/>
    <property type="project" value="TreeGrafter"/>
</dbReference>
<accession>A0A409YWK5</accession>
<sequence length="665" mass="76199">MPLVLRPPLAILLRPRRVVYAKYDLRTTQRRYSRLTPGISFSVGRWQFRQDSARKGPWKLYVACATVLGGTCYVTYENSRPFRHAVLAIVRCSRVAGEDSFYVDRAFAFAHGIQGAAINSAIDYKLTMVKKYNSAEEENEAYSECHTRSARRVLRALLANGGIFIKLGQHMASLIVLPSEWRNTMRILQDKCEPTPHDDLEALFAKDMGGPISDFFSDFEAKPIGVASLAQVHSGHLKGSGQRVAVKLQHPHLAEFCDIDMKMVEVTLGWVKYWFPEFEFTWLGEEMKTNLPREMDFTHEARNAARTIDEFTGIRTSLYIPKVVFSQKRILIMEFIEGGRVDDLHYLAKCNIDRNKVAIELSRIFSQMVFINGWFHADPHPGNLLIRPAGERSQSPYNFEIVLLDHGLYFDLDKDLRVNYSKLWLSLISRASPSTVADRRKYAELVGNIGPDLYPVFEAAITGRLALKGSWEDEHDNSFQRASGLLDAVPQSEEEKDAIRTAVMQEEGVLLSVFDVLRRIPRRVLMVLKLNDLTRSLDYALMTTHSNGQTRIFLVTAKYCLTAVWLNEKAEIAEEHKQGVSLFTLCPKFFSYWWLVNTRPDWHHFCWLMILCRRYEKAYLKFSVVEIIMDFRGYLEKRKAWIFGLLWGGTSLARAASFGLEASSP</sequence>
<dbReference type="PANTHER" id="PTHR43173:SF19">
    <property type="entry name" value="AARF DOMAIN-CONTAINING PROTEIN KINASE 1"/>
    <property type="match status" value="1"/>
</dbReference>
<dbReference type="OrthoDB" id="427480at2759"/>
<dbReference type="SUPFAM" id="SSF56112">
    <property type="entry name" value="Protein kinase-like (PK-like)"/>
    <property type="match status" value="1"/>
</dbReference>
<comment type="caution">
    <text evidence="3">The sequence shown here is derived from an EMBL/GenBank/DDBJ whole genome shotgun (WGS) entry which is preliminary data.</text>
</comment>
<dbReference type="PANTHER" id="PTHR43173">
    <property type="entry name" value="ABC1 FAMILY PROTEIN"/>
    <property type="match status" value="1"/>
</dbReference>
<dbReference type="EMBL" id="NHYE01000131">
    <property type="protein sequence ID" value="PPR07414.1"/>
    <property type="molecule type" value="Genomic_DNA"/>
</dbReference>
<dbReference type="InterPro" id="IPR051130">
    <property type="entry name" value="Mito_struct-func_regulator"/>
</dbReference>
<comment type="similarity">
    <text evidence="1">Belongs to the protein kinase superfamily. ADCK protein kinase family.</text>
</comment>
<evidence type="ECO:0000259" key="2">
    <source>
        <dbReference type="Pfam" id="PF03109"/>
    </source>
</evidence>
<dbReference type="Proteomes" id="UP000284706">
    <property type="component" value="Unassembled WGS sequence"/>
</dbReference>
<keyword evidence="4" id="KW-1185">Reference proteome</keyword>
<name>A0A409YWK5_9AGAR</name>